<dbReference type="SUPFAM" id="SSF58026">
    <property type="entry name" value="Delta-sleep-inducing peptide immunoreactive peptide"/>
    <property type="match status" value="1"/>
</dbReference>
<keyword evidence="4" id="KW-1185">Reference proteome</keyword>
<dbReference type="Proteomes" id="UP001208570">
    <property type="component" value="Unassembled WGS sequence"/>
</dbReference>
<evidence type="ECO:0000313" key="3">
    <source>
        <dbReference type="EMBL" id="KAK2141251.1"/>
    </source>
</evidence>
<sequence length="266" mass="28683">MPSISCHIHMSVKPASQLLDIMELEDERGSCTMVRHHQLVVVNDTDRDGDRPPDDRQTVNNIVNIVGDHRLSQPNGQCSRCPVPKKLSRCGVLASGSTICTSNLRKASRPNSCHGAAPVAGGAISGSTCDAISYREPTKDNTNRLMSTGPVICQPLSKGNCRDHGKNKAKITRYASAKQTIAALRDVLQLSSVHSSCGASTVAIDNKIEQAMVEEEVLVLKEQIKELLEKNSQLEYENNVLRAGASPETLAKLSQTNPGQTQTSSS</sequence>
<comment type="caution">
    <text evidence="3">The sequence shown here is derived from an EMBL/GenBank/DDBJ whole genome shotgun (WGS) entry which is preliminary data.</text>
</comment>
<evidence type="ECO:0000256" key="1">
    <source>
        <dbReference type="SAM" id="Coils"/>
    </source>
</evidence>
<dbReference type="GO" id="GO:0006357">
    <property type="term" value="P:regulation of transcription by RNA polymerase II"/>
    <property type="evidence" value="ECO:0007669"/>
    <property type="project" value="InterPro"/>
</dbReference>
<feature type="region of interest" description="Disordered" evidence="2">
    <location>
        <begin position="247"/>
        <end position="266"/>
    </location>
</feature>
<dbReference type="Gene3D" id="1.20.5.490">
    <property type="entry name" value="Single helix bin"/>
    <property type="match status" value="1"/>
</dbReference>
<organism evidence="3 4">
    <name type="scientific">Paralvinella palmiformis</name>
    <dbReference type="NCBI Taxonomy" id="53620"/>
    <lineage>
        <taxon>Eukaryota</taxon>
        <taxon>Metazoa</taxon>
        <taxon>Spiralia</taxon>
        <taxon>Lophotrochozoa</taxon>
        <taxon>Annelida</taxon>
        <taxon>Polychaeta</taxon>
        <taxon>Sedentaria</taxon>
        <taxon>Canalipalpata</taxon>
        <taxon>Terebellida</taxon>
        <taxon>Terebelliformia</taxon>
        <taxon>Alvinellidae</taxon>
        <taxon>Paralvinella</taxon>
    </lineage>
</organism>
<gene>
    <name evidence="3" type="ORF">LSH36_1134g02067</name>
</gene>
<protein>
    <submittedName>
        <fullName evidence="3">Uncharacterized protein</fullName>
    </submittedName>
</protein>
<name>A0AAD9MRK8_9ANNE</name>
<reference evidence="3" key="1">
    <citation type="journal article" date="2023" name="Mol. Biol. Evol.">
        <title>Third-Generation Sequencing Reveals the Adaptive Role of the Epigenome in Three Deep-Sea Polychaetes.</title>
        <authorList>
            <person name="Perez M."/>
            <person name="Aroh O."/>
            <person name="Sun Y."/>
            <person name="Lan Y."/>
            <person name="Juniper S.K."/>
            <person name="Young C.R."/>
            <person name="Angers B."/>
            <person name="Qian P.Y."/>
        </authorList>
    </citation>
    <scope>NUCLEOTIDE SEQUENCE</scope>
    <source>
        <strain evidence="3">P08H-3</strain>
    </source>
</reference>
<dbReference type="Pfam" id="PF01166">
    <property type="entry name" value="TSC22"/>
    <property type="match status" value="1"/>
</dbReference>
<dbReference type="PANTHER" id="PTHR12348:SF26">
    <property type="entry name" value="PROTEIN TSCT-1"/>
    <property type="match status" value="1"/>
</dbReference>
<dbReference type="PANTHER" id="PTHR12348">
    <property type="entry name" value="TSC22"/>
    <property type="match status" value="1"/>
</dbReference>
<dbReference type="AlphaFoldDB" id="A0AAD9MRK8"/>
<evidence type="ECO:0000256" key="2">
    <source>
        <dbReference type="SAM" id="MobiDB-lite"/>
    </source>
</evidence>
<evidence type="ECO:0000313" key="4">
    <source>
        <dbReference type="Proteomes" id="UP001208570"/>
    </source>
</evidence>
<feature type="coiled-coil region" evidence="1">
    <location>
        <begin position="210"/>
        <end position="237"/>
    </location>
</feature>
<proteinExistence type="predicted"/>
<dbReference type="EMBL" id="JAODUP010001134">
    <property type="protein sequence ID" value="KAK2141251.1"/>
    <property type="molecule type" value="Genomic_DNA"/>
</dbReference>
<accession>A0AAD9MRK8</accession>
<dbReference type="InterPro" id="IPR000580">
    <property type="entry name" value="TSC22/Bun"/>
</dbReference>
<feature type="compositionally biased region" description="Polar residues" evidence="2">
    <location>
        <begin position="252"/>
        <end position="266"/>
    </location>
</feature>
<keyword evidence="1" id="KW-0175">Coiled coil</keyword>